<evidence type="ECO:0000313" key="1">
    <source>
        <dbReference type="EMBL" id="GAI13699.1"/>
    </source>
</evidence>
<reference evidence="1" key="1">
    <citation type="journal article" date="2014" name="Front. Microbiol.">
        <title>High frequency of phylogenetically diverse reductive dehalogenase-homologous genes in deep subseafloor sedimentary metagenomes.</title>
        <authorList>
            <person name="Kawai M."/>
            <person name="Futagami T."/>
            <person name="Toyoda A."/>
            <person name="Takaki Y."/>
            <person name="Nishi S."/>
            <person name="Hori S."/>
            <person name="Arai W."/>
            <person name="Tsubouchi T."/>
            <person name="Morono Y."/>
            <person name="Uchiyama I."/>
            <person name="Ito T."/>
            <person name="Fujiyama A."/>
            <person name="Inagaki F."/>
            <person name="Takami H."/>
        </authorList>
    </citation>
    <scope>NUCLEOTIDE SEQUENCE</scope>
    <source>
        <strain evidence="1">Expedition CK06-06</strain>
    </source>
</reference>
<organism evidence="1">
    <name type="scientific">marine sediment metagenome</name>
    <dbReference type="NCBI Taxonomy" id="412755"/>
    <lineage>
        <taxon>unclassified sequences</taxon>
        <taxon>metagenomes</taxon>
        <taxon>ecological metagenomes</taxon>
    </lineage>
</organism>
<accession>X1N502</accession>
<comment type="caution">
    <text evidence="1">The sequence shown here is derived from an EMBL/GenBank/DDBJ whole genome shotgun (WGS) entry which is preliminary data.</text>
</comment>
<feature type="non-terminal residue" evidence="1">
    <location>
        <position position="71"/>
    </location>
</feature>
<proteinExistence type="predicted"/>
<protein>
    <submittedName>
        <fullName evidence="1">Uncharacterized protein</fullName>
    </submittedName>
</protein>
<sequence>MKADLYVQGNFWATVDVPDDGLLTLLAKGMITEAQRKAQQLRRDLDSLDGVQCSISIRYHHLEPDVPDIEP</sequence>
<dbReference type="AlphaFoldDB" id="X1N502"/>
<name>X1N502_9ZZZZ</name>
<gene>
    <name evidence="1" type="ORF">S06H3_11124</name>
</gene>
<dbReference type="EMBL" id="BARV01005312">
    <property type="protein sequence ID" value="GAI13699.1"/>
    <property type="molecule type" value="Genomic_DNA"/>
</dbReference>